<keyword evidence="10" id="KW-1185">Reference proteome</keyword>
<proteinExistence type="inferred from homology"/>
<gene>
    <name evidence="9" type="primary">apr_2</name>
    <name evidence="9" type="ORF">ETAA8_47790</name>
</gene>
<dbReference type="GO" id="GO:0006508">
    <property type="term" value="P:proteolysis"/>
    <property type="evidence" value="ECO:0007669"/>
    <property type="project" value="UniProtKB-KW"/>
</dbReference>
<dbReference type="InterPro" id="IPR022398">
    <property type="entry name" value="Peptidase_S8_His-AS"/>
</dbReference>
<dbReference type="Pfam" id="PF00082">
    <property type="entry name" value="Peptidase_S8"/>
    <property type="match status" value="1"/>
</dbReference>
<evidence type="ECO:0000256" key="3">
    <source>
        <dbReference type="ARBA" id="ARBA00022801"/>
    </source>
</evidence>
<sequence>MAKKKAVRPARVSQAPPVSLPPPADTSLGNSDVQTTGRYIVIFKDGGDSAASIRNTLSNKAGLSAMASSADFEDGATAAQSLDNAATIHFEHLGMAVVSGLDAATRLSASTTDTNSPILRVEPEYIAYAMNPMPGGLSLDYIRGYRSGVNQLCDQLLAGDEEFFGSDLSASLAAASFADTAQFTWGLQATKVDTTPHDGQGIKIAILDTGLNMAHPDFAGRAIVSRSFMAGISVHDVNGHGTHCAGTACGARTPASGVRRYGVAHAAHLHVGKVFNNAARPQAPTGVVIAGIEWAVSKGCRVASLSLGFPLNQKVDQFEVAIKRAATAGTLVVCAAGNNAQRPGNVGFVEPPANARNSVAVGAVDSNLRIAPFSARSSTVVGIGGIVNIAAPGVAVFSSYRSGHEKLPGTSMAAPHVAGIAALWSQATGDTGAALWNRLVQNALPLSAASADVGAGLIQAPQQ</sequence>
<dbReference type="InterPro" id="IPR000209">
    <property type="entry name" value="Peptidase_S8/S53_dom"/>
</dbReference>
<protein>
    <submittedName>
        <fullName evidence="9">Subtilisin DY</fullName>
        <ecNumber evidence="9">3.4.21.62</ecNumber>
    </submittedName>
</protein>
<dbReference type="PANTHER" id="PTHR43806:SF11">
    <property type="entry name" value="CEREVISIN-RELATED"/>
    <property type="match status" value="1"/>
</dbReference>
<feature type="active site" description="Charge relay system" evidence="5">
    <location>
        <position position="411"/>
    </location>
</feature>
<dbReference type="Proteomes" id="UP000315017">
    <property type="component" value="Chromosome"/>
</dbReference>
<dbReference type="GO" id="GO:0005615">
    <property type="term" value="C:extracellular space"/>
    <property type="evidence" value="ECO:0007669"/>
    <property type="project" value="TreeGrafter"/>
</dbReference>
<dbReference type="InterPro" id="IPR023827">
    <property type="entry name" value="Peptidase_S8_Asp-AS"/>
</dbReference>
<evidence type="ECO:0000256" key="5">
    <source>
        <dbReference type="PROSITE-ProRule" id="PRU01240"/>
    </source>
</evidence>
<dbReference type="InterPro" id="IPR023828">
    <property type="entry name" value="Peptidase_S8_Ser-AS"/>
</dbReference>
<keyword evidence="4 5" id="KW-0720">Serine protease</keyword>
<evidence type="ECO:0000313" key="9">
    <source>
        <dbReference type="EMBL" id="QDU29664.1"/>
    </source>
</evidence>
<evidence type="ECO:0000256" key="1">
    <source>
        <dbReference type="ARBA" id="ARBA00011073"/>
    </source>
</evidence>
<dbReference type="InterPro" id="IPR050131">
    <property type="entry name" value="Peptidase_S8_subtilisin-like"/>
</dbReference>
<dbReference type="GO" id="GO:0004252">
    <property type="term" value="F:serine-type endopeptidase activity"/>
    <property type="evidence" value="ECO:0007669"/>
    <property type="project" value="UniProtKB-UniRule"/>
</dbReference>
<dbReference type="PROSITE" id="PS00138">
    <property type="entry name" value="SUBTILASE_SER"/>
    <property type="match status" value="1"/>
</dbReference>
<dbReference type="PRINTS" id="PR00723">
    <property type="entry name" value="SUBTILISIN"/>
</dbReference>
<dbReference type="PROSITE" id="PS00136">
    <property type="entry name" value="SUBTILASE_ASP"/>
    <property type="match status" value="1"/>
</dbReference>
<feature type="region of interest" description="Disordered" evidence="7">
    <location>
        <begin position="1"/>
        <end position="32"/>
    </location>
</feature>
<evidence type="ECO:0000256" key="7">
    <source>
        <dbReference type="SAM" id="MobiDB-lite"/>
    </source>
</evidence>
<dbReference type="EC" id="3.4.21.62" evidence="9"/>
<keyword evidence="2 5" id="KW-0645">Protease</keyword>
<dbReference type="RefSeq" id="WP_145093827.1">
    <property type="nucleotide sequence ID" value="NZ_CP036274.1"/>
</dbReference>
<evidence type="ECO:0000256" key="2">
    <source>
        <dbReference type="ARBA" id="ARBA00022670"/>
    </source>
</evidence>
<dbReference type="PROSITE" id="PS51892">
    <property type="entry name" value="SUBTILASE"/>
    <property type="match status" value="1"/>
</dbReference>
<dbReference type="PANTHER" id="PTHR43806">
    <property type="entry name" value="PEPTIDASE S8"/>
    <property type="match status" value="1"/>
</dbReference>
<comment type="similarity">
    <text evidence="1 5 6">Belongs to the peptidase S8 family.</text>
</comment>
<reference evidence="9 10" key="1">
    <citation type="submission" date="2019-02" db="EMBL/GenBank/DDBJ databases">
        <title>Deep-cultivation of Planctomycetes and their phenomic and genomic characterization uncovers novel biology.</title>
        <authorList>
            <person name="Wiegand S."/>
            <person name="Jogler M."/>
            <person name="Boedeker C."/>
            <person name="Pinto D."/>
            <person name="Vollmers J."/>
            <person name="Rivas-Marin E."/>
            <person name="Kohn T."/>
            <person name="Peeters S.H."/>
            <person name="Heuer A."/>
            <person name="Rast P."/>
            <person name="Oberbeckmann S."/>
            <person name="Bunk B."/>
            <person name="Jeske O."/>
            <person name="Meyerdierks A."/>
            <person name="Storesund J.E."/>
            <person name="Kallscheuer N."/>
            <person name="Luecker S."/>
            <person name="Lage O.M."/>
            <person name="Pohl T."/>
            <person name="Merkel B.J."/>
            <person name="Hornburger P."/>
            <person name="Mueller R.-W."/>
            <person name="Bruemmer F."/>
            <person name="Labrenz M."/>
            <person name="Spormann A.M."/>
            <person name="Op den Camp H."/>
            <person name="Overmann J."/>
            <person name="Amann R."/>
            <person name="Jetten M.S.M."/>
            <person name="Mascher T."/>
            <person name="Medema M.H."/>
            <person name="Devos D.P."/>
            <person name="Kaster A.-K."/>
            <person name="Ovreas L."/>
            <person name="Rohde M."/>
            <person name="Galperin M.Y."/>
            <person name="Jogler C."/>
        </authorList>
    </citation>
    <scope>NUCLEOTIDE SEQUENCE [LARGE SCALE GENOMIC DNA]</scope>
    <source>
        <strain evidence="9 10">ETA_A8</strain>
    </source>
</reference>
<dbReference type="PROSITE" id="PS00137">
    <property type="entry name" value="SUBTILASE_HIS"/>
    <property type="match status" value="1"/>
</dbReference>
<dbReference type="KEGG" id="aagg:ETAA8_47790"/>
<feature type="active site" description="Charge relay system" evidence="5">
    <location>
        <position position="208"/>
    </location>
</feature>
<evidence type="ECO:0000256" key="6">
    <source>
        <dbReference type="RuleBase" id="RU003355"/>
    </source>
</evidence>
<dbReference type="InterPro" id="IPR015500">
    <property type="entry name" value="Peptidase_S8_subtilisin-rel"/>
</dbReference>
<feature type="domain" description="Peptidase S8/S53" evidence="8">
    <location>
        <begin position="199"/>
        <end position="448"/>
    </location>
</feature>
<evidence type="ECO:0000256" key="4">
    <source>
        <dbReference type="ARBA" id="ARBA00022825"/>
    </source>
</evidence>
<dbReference type="InterPro" id="IPR036852">
    <property type="entry name" value="Peptidase_S8/S53_dom_sf"/>
</dbReference>
<accession>A0A517YHH0</accession>
<dbReference type="OrthoDB" id="252653at2"/>
<dbReference type="EMBL" id="CP036274">
    <property type="protein sequence ID" value="QDU29664.1"/>
    <property type="molecule type" value="Genomic_DNA"/>
</dbReference>
<feature type="active site" description="Charge relay system" evidence="5">
    <location>
        <position position="240"/>
    </location>
</feature>
<dbReference type="AlphaFoldDB" id="A0A517YHH0"/>
<evidence type="ECO:0000313" key="10">
    <source>
        <dbReference type="Proteomes" id="UP000315017"/>
    </source>
</evidence>
<name>A0A517YHH0_9BACT</name>
<dbReference type="Gene3D" id="3.40.50.200">
    <property type="entry name" value="Peptidase S8/S53 domain"/>
    <property type="match status" value="1"/>
</dbReference>
<organism evidence="9 10">
    <name type="scientific">Anatilimnocola aggregata</name>
    <dbReference type="NCBI Taxonomy" id="2528021"/>
    <lineage>
        <taxon>Bacteria</taxon>
        <taxon>Pseudomonadati</taxon>
        <taxon>Planctomycetota</taxon>
        <taxon>Planctomycetia</taxon>
        <taxon>Pirellulales</taxon>
        <taxon>Pirellulaceae</taxon>
        <taxon>Anatilimnocola</taxon>
    </lineage>
</organism>
<dbReference type="SUPFAM" id="SSF52743">
    <property type="entry name" value="Subtilisin-like"/>
    <property type="match status" value="1"/>
</dbReference>
<evidence type="ECO:0000259" key="8">
    <source>
        <dbReference type="Pfam" id="PF00082"/>
    </source>
</evidence>
<keyword evidence="3 5" id="KW-0378">Hydrolase</keyword>